<organism evidence="7 8">
    <name type="scientific">Gottfriedia luciferensis</name>
    <dbReference type="NCBI Taxonomy" id="178774"/>
    <lineage>
        <taxon>Bacteria</taxon>
        <taxon>Bacillati</taxon>
        <taxon>Bacillota</taxon>
        <taxon>Bacilli</taxon>
        <taxon>Bacillales</taxon>
        <taxon>Bacillaceae</taxon>
        <taxon>Gottfriedia</taxon>
    </lineage>
</organism>
<keyword evidence="5 6" id="KW-0472">Membrane</keyword>
<dbReference type="EMBL" id="MDKC01000013">
    <property type="protein sequence ID" value="ODG91866.1"/>
    <property type="molecule type" value="Genomic_DNA"/>
</dbReference>
<comment type="caution">
    <text evidence="7">The sequence shown here is derived from an EMBL/GenBank/DDBJ whole genome shotgun (WGS) entry which is preliminary data.</text>
</comment>
<protein>
    <recommendedName>
        <fullName evidence="9">Lysoplasmalogenase</fullName>
    </recommendedName>
</protein>
<evidence type="ECO:0000256" key="5">
    <source>
        <dbReference type="ARBA" id="ARBA00023136"/>
    </source>
</evidence>
<evidence type="ECO:0000256" key="6">
    <source>
        <dbReference type="SAM" id="Phobius"/>
    </source>
</evidence>
<gene>
    <name evidence="7" type="ORF">BED47_05130</name>
</gene>
<evidence type="ECO:0000256" key="1">
    <source>
        <dbReference type="ARBA" id="ARBA00004141"/>
    </source>
</evidence>
<dbReference type="InterPro" id="IPR012506">
    <property type="entry name" value="TMEM86B-like"/>
</dbReference>
<keyword evidence="4 6" id="KW-1133">Transmembrane helix</keyword>
<feature type="transmembrane region" description="Helical" evidence="6">
    <location>
        <begin position="28"/>
        <end position="45"/>
    </location>
</feature>
<comment type="similarity">
    <text evidence="2">Belongs to the TMEM86 family.</text>
</comment>
<dbReference type="Pfam" id="PF07947">
    <property type="entry name" value="YhhN"/>
    <property type="match status" value="1"/>
</dbReference>
<keyword evidence="3 6" id="KW-0812">Transmembrane</keyword>
<feature type="transmembrane region" description="Helical" evidence="6">
    <location>
        <begin position="57"/>
        <end position="90"/>
    </location>
</feature>
<name>A0ABX2ZQ42_9BACI</name>
<evidence type="ECO:0008006" key="9">
    <source>
        <dbReference type="Google" id="ProtNLM"/>
    </source>
</evidence>
<proteinExistence type="inferred from homology"/>
<feature type="transmembrane region" description="Helical" evidence="6">
    <location>
        <begin position="5"/>
        <end position="22"/>
    </location>
</feature>
<dbReference type="PANTHER" id="PTHR31885:SF6">
    <property type="entry name" value="GH04784P"/>
    <property type="match status" value="1"/>
</dbReference>
<reference evidence="7 8" key="1">
    <citation type="submission" date="2016-07" db="EMBL/GenBank/DDBJ databases">
        <authorList>
            <person name="Townsley L."/>
            <person name="Shank E.A."/>
        </authorList>
    </citation>
    <scope>NUCLEOTIDE SEQUENCE [LARGE SCALE GENOMIC DNA]</scope>
    <source>
        <strain evidence="7 8">CH01</strain>
    </source>
</reference>
<sequence length="212" mass="23841">MLKRYLPILILFFGILYIFFIPPEPVSIKILFKVIPMVLIISYAFSQIPSQSTKYRALILLGLIFCMIGDGTLIWFVVGLSAFLIGHLFYAAGFISGWKFSIYRVLSIIPIAIYAFFLCSNLVGSLNESGQENLVIPVITYSVAISMMVFTAIMTGNKWAILGSLLFIISDSILSWDLFVESVKYGHELIMITYYTAQFLIAKSILNRKSVA</sequence>
<evidence type="ECO:0000256" key="4">
    <source>
        <dbReference type="ARBA" id="ARBA00022989"/>
    </source>
</evidence>
<feature type="transmembrane region" description="Helical" evidence="6">
    <location>
        <begin position="102"/>
        <end position="122"/>
    </location>
</feature>
<dbReference type="PANTHER" id="PTHR31885">
    <property type="entry name" value="GH04784P"/>
    <property type="match status" value="1"/>
</dbReference>
<feature type="transmembrane region" description="Helical" evidence="6">
    <location>
        <begin position="134"/>
        <end position="153"/>
    </location>
</feature>
<evidence type="ECO:0000313" key="7">
    <source>
        <dbReference type="EMBL" id="ODG91866.1"/>
    </source>
</evidence>
<accession>A0ABX2ZQ42</accession>
<dbReference type="Proteomes" id="UP000094580">
    <property type="component" value="Unassembled WGS sequence"/>
</dbReference>
<evidence type="ECO:0000256" key="3">
    <source>
        <dbReference type="ARBA" id="ARBA00022692"/>
    </source>
</evidence>
<evidence type="ECO:0000313" key="8">
    <source>
        <dbReference type="Proteomes" id="UP000094580"/>
    </source>
</evidence>
<evidence type="ECO:0000256" key="2">
    <source>
        <dbReference type="ARBA" id="ARBA00007375"/>
    </source>
</evidence>
<keyword evidence="8" id="KW-1185">Reference proteome</keyword>
<comment type="subcellular location">
    <subcellularLocation>
        <location evidence="1">Membrane</location>
        <topology evidence="1">Multi-pass membrane protein</topology>
    </subcellularLocation>
</comment>